<evidence type="ECO:0000313" key="4">
    <source>
        <dbReference type="EMBL" id="CEQ39234.1"/>
    </source>
</evidence>
<keyword evidence="2" id="KW-0472">Membrane</keyword>
<feature type="domain" description="Fatty acid desaturase" evidence="3">
    <location>
        <begin position="116"/>
        <end position="416"/>
    </location>
</feature>
<organism evidence="4 5">
    <name type="scientific">Sporidiobolus salmonicolor</name>
    <name type="common">Yeast-like fungus</name>
    <name type="synonym">Sporobolomyces salmonicolor</name>
    <dbReference type="NCBI Taxonomy" id="5005"/>
    <lineage>
        <taxon>Eukaryota</taxon>
        <taxon>Fungi</taxon>
        <taxon>Dikarya</taxon>
        <taxon>Basidiomycota</taxon>
        <taxon>Pucciniomycotina</taxon>
        <taxon>Microbotryomycetes</taxon>
        <taxon>Sporidiobolales</taxon>
        <taxon>Sporidiobolaceae</taxon>
        <taxon>Sporobolomyces</taxon>
    </lineage>
</organism>
<keyword evidence="5" id="KW-1185">Reference proteome</keyword>
<gene>
    <name evidence="4" type="primary">SPOSA6832_00739</name>
</gene>
<proteinExistence type="predicted"/>
<dbReference type="GO" id="GO:0016491">
    <property type="term" value="F:oxidoreductase activity"/>
    <property type="evidence" value="ECO:0007669"/>
    <property type="project" value="InterPro"/>
</dbReference>
<feature type="transmembrane region" description="Helical" evidence="2">
    <location>
        <begin position="76"/>
        <end position="96"/>
    </location>
</feature>
<sequence length="469" mass="53121">MAATLRQRAQPSTKDKDADVLSTSSASECGSDADVSPITAHENDYPPFVVPNFTVKEILGAIPSHCFERSALRSSVYVVADFAMVAALGYAASFIEPALGFNGEQLNGWAGFAAKWAAWGLYWMVQGWVMTGIWILGGHQAFSTSKFINNTMGLFLHSFVLVPYHSWRISHAKHHAATGHLTRDEVFVPRTASYRGVSEKGTGKKKEVEKGIVLDELLEDAPLYRLGWLLIQQIFGWPAYLFSNASGQLWYPEWTNRESTFRSLRDQELIFPTPADFDPKSLIFDARHRFQVVLSDAFLIGMLSLLTLFGMKMGGFGEVVKYYGIPYLFVNHWLVMITYLQHTDPQLPHYSSAEWNFQRGALCTIDRNLLGPVGPYLMHGICETHVAHHVSSKIPHYHAWDATEALKNFLGPHYHSTDENMFKSLWKSYRLCRYVDDDTPVVMYRDAYGRQYRRVEYEHPPSDSGVEGL</sequence>
<evidence type="ECO:0000256" key="2">
    <source>
        <dbReference type="SAM" id="Phobius"/>
    </source>
</evidence>
<dbReference type="PANTHER" id="PTHR32100">
    <property type="entry name" value="OMEGA-6 FATTY ACID DESATURASE, CHLOROPLASTIC"/>
    <property type="match status" value="1"/>
</dbReference>
<dbReference type="AlphaFoldDB" id="A0A0D6EH07"/>
<feature type="non-terminal residue" evidence="4">
    <location>
        <position position="1"/>
    </location>
</feature>
<dbReference type="InterPro" id="IPR005804">
    <property type="entry name" value="FA_desaturase_dom"/>
</dbReference>
<dbReference type="GO" id="GO:0006629">
    <property type="term" value="P:lipid metabolic process"/>
    <property type="evidence" value="ECO:0007669"/>
    <property type="project" value="InterPro"/>
</dbReference>
<keyword evidence="2" id="KW-0812">Transmembrane</keyword>
<evidence type="ECO:0000313" key="5">
    <source>
        <dbReference type="Proteomes" id="UP000243876"/>
    </source>
</evidence>
<keyword evidence="2" id="KW-1133">Transmembrane helix</keyword>
<protein>
    <submittedName>
        <fullName evidence="4">SPOSA6832_00739-mRNA-1:cds</fullName>
    </submittedName>
</protein>
<dbReference type="OrthoDB" id="1461976at2759"/>
<evidence type="ECO:0000256" key="1">
    <source>
        <dbReference type="SAM" id="MobiDB-lite"/>
    </source>
</evidence>
<dbReference type="EMBL" id="CENE01000002">
    <property type="protein sequence ID" value="CEQ39234.1"/>
    <property type="molecule type" value="Genomic_DNA"/>
</dbReference>
<feature type="transmembrane region" description="Helical" evidence="2">
    <location>
        <begin position="116"/>
        <end position="136"/>
    </location>
</feature>
<accession>A0A0D6EH07</accession>
<feature type="transmembrane region" description="Helical" evidence="2">
    <location>
        <begin position="290"/>
        <end position="310"/>
    </location>
</feature>
<feature type="region of interest" description="Disordered" evidence="1">
    <location>
        <begin position="1"/>
        <end position="33"/>
    </location>
</feature>
<reference evidence="5" key="1">
    <citation type="submission" date="2015-02" db="EMBL/GenBank/DDBJ databases">
        <authorList>
            <person name="Gon?alves P."/>
        </authorList>
    </citation>
    <scope>NUCLEOTIDE SEQUENCE [LARGE SCALE GENOMIC DNA]</scope>
</reference>
<evidence type="ECO:0000259" key="3">
    <source>
        <dbReference type="Pfam" id="PF00487"/>
    </source>
</evidence>
<dbReference type="InterPro" id="IPR012171">
    <property type="entry name" value="Fatty_acid_desaturase"/>
</dbReference>
<dbReference type="Pfam" id="PF00487">
    <property type="entry name" value="FA_desaturase"/>
    <property type="match status" value="1"/>
</dbReference>
<name>A0A0D6EH07_SPOSA</name>
<dbReference type="CDD" id="cd03507">
    <property type="entry name" value="Delta12-FADS-like"/>
    <property type="match status" value="1"/>
</dbReference>
<dbReference type="Proteomes" id="UP000243876">
    <property type="component" value="Unassembled WGS sequence"/>
</dbReference>